<dbReference type="STRING" id="1048205.AB852_04790"/>
<dbReference type="InterPro" id="IPR052196">
    <property type="entry name" value="Bact_Kbp"/>
</dbReference>
<dbReference type="Proteomes" id="UP000186455">
    <property type="component" value="Unassembled WGS sequence"/>
</dbReference>
<dbReference type="EMBL" id="LFBV01000001">
    <property type="protein sequence ID" value="OKH96005.1"/>
    <property type="molecule type" value="Genomic_DNA"/>
</dbReference>
<evidence type="ECO:0000313" key="6">
    <source>
        <dbReference type="Proteomes" id="UP000186455"/>
    </source>
</evidence>
<protein>
    <recommendedName>
        <fullName evidence="4">LysM domain-containing protein</fullName>
    </recommendedName>
</protein>
<reference evidence="5 6" key="1">
    <citation type="submission" date="2015-06" db="EMBL/GenBank/DDBJ databases">
        <title>Cloning and characterization of the uncialamcin biosynthetic gene cluster.</title>
        <authorList>
            <person name="Yan X."/>
            <person name="Huang T."/>
            <person name="Ge H."/>
            <person name="Shen B."/>
        </authorList>
    </citation>
    <scope>NUCLEOTIDE SEQUENCE [LARGE SCALE GENOMIC DNA]</scope>
    <source>
        <strain evidence="5 6">DCA2648</strain>
    </source>
</reference>
<feature type="compositionally biased region" description="Low complexity" evidence="3">
    <location>
        <begin position="153"/>
        <end position="180"/>
    </location>
</feature>
<evidence type="ECO:0000313" key="5">
    <source>
        <dbReference type="EMBL" id="OKH96005.1"/>
    </source>
</evidence>
<dbReference type="InterPro" id="IPR023346">
    <property type="entry name" value="Lysozyme-like_dom_sf"/>
</dbReference>
<feature type="region of interest" description="Disordered" evidence="3">
    <location>
        <begin position="124"/>
        <end position="331"/>
    </location>
</feature>
<evidence type="ECO:0000256" key="2">
    <source>
        <dbReference type="ARBA" id="ARBA00022801"/>
    </source>
</evidence>
<dbReference type="SMART" id="SM00257">
    <property type="entry name" value="LysM"/>
    <property type="match status" value="1"/>
</dbReference>
<dbReference type="SUPFAM" id="SSF53955">
    <property type="entry name" value="Lysozyme-like"/>
    <property type="match status" value="1"/>
</dbReference>
<dbReference type="AlphaFoldDB" id="A0A1Q4VDX3"/>
<dbReference type="InterPro" id="IPR010618">
    <property type="entry name" value="RPF"/>
</dbReference>
<comment type="caution">
    <text evidence="5">The sequence shown here is derived from an EMBL/GenBank/DDBJ whole genome shotgun (WGS) entry which is preliminary data.</text>
</comment>
<dbReference type="SUPFAM" id="SSF54106">
    <property type="entry name" value="LysM domain"/>
    <property type="match status" value="1"/>
</dbReference>
<feature type="region of interest" description="Disordered" evidence="3">
    <location>
        <begin position="343"/>
        <end position="367"/>
    </location>
</feature>
<dbReference type="Gene3D" id="1.10.530.10">
    <property type="match status" value="1"/>
</dbReference>
<feature type="compositionally biased region" description="Basic and acidic residues" evidence="3">
    <location>
        <begin position="191"/>
        <end position="200"/>
    </location>
</feature>
<feature type="compositionally biased region" description="Low complexity" evidence="3">
    <location>
        <begin position="201"/>
        <end position="230"/>
    </location>
</feature>
<feature type="domain" description="LysM" evidence="4">
    <location>
        <begin position="323"/>
        <end position="372"/>
    </location>
</feature>
<comment type="similarity">
    <text evidence="1">Belongs to the transglycosylase family. Rpf subfamily.</text>
</comment>
<dbReference type="InterPro" id="IPR036779">
    <property type="entry name" value="LysM_dom_sf"/>
</dbReference>
<proteinExistence type="inferred from homology"/>
<feature type="compositionally biased region" description="Low complexity" evidence="3">
    <location>
        <begin position="245"/>
        <end position="254"/>
    </location>
</feature>
<dbReference type="RefSeq" id="WP_073783856.1">
    <property type="nucleotide sequence ID" value="NZ_LFBV01000001.1"/>
</dbReference>
<gene>
    <name evidence="5" type="ORF">AB852_04790</name>
</gene>
<accession>A0A1Q4VDX3</accession>
<sequence length="381" mass="37398">MRSGNGRHRRPRQAPALVVAAGVTGSAIAIPLLGATGATAAEAGTWDRLAECESGGAWSADDGNGFYGGLQLSQETWTEYGGLAYATGPDQASRSQQITVGERVLAAQGPGAWPGCGVSVGLTKDAPPADVDPGVLPSAAAKPGGSDGKAATPAPSSGTSGKKGTSPSPSQSSDTSGSATNTTPRGLGAKGDARDKERAAKTGTATEAATDASPSAAPTTGAGDATATATDEPEAGKSTGGTGSADGTTTPTGAETSPDESPKSEPTDGASPSATTDPATGEDTGAGRHRGGPATEEAVDSRAGDPAGRHASRGGATRDELDKSYTVQSGDNLWDIADSQGVEGGWSALYDGNKGTVGTDPDLILPGQSLDLVPEAAEKKL</sequence>
<dbReference type="Pfam" id="PF06737">
    <property type="entry name" value="Transglycosylas"/>
    <property type="match status" value="1"/>
</dbReference>
<dbReference type="PANTHER" id="PTHR34700:SF4">
    <property type="entry name" value="PHAGE-LIKE ELEMENT PBSX PROTEIN XKDP"/>
    <property type="match status" value="1"/>
</dbReference>
<organism evidence="5 6">
    <name type="scientific">Streptomyces uncialis</name>
    <dbReference type="NCBI Taxonomy" id="1048205"/>
    <lineage>
        <taxon>Bacteria</taxon>
        <taxon>Bacillati</taxon>
        <taxon>Actinomycetota</taxon>
        <taxon>Actinomycetes</taxon>
        <taxon>Kitasatosporales</taxon>
        <taxon>Streptomycetaceae</taxon>
        <taxon>Streptomyces</taxon>
    </lineage>
</organism>
<evidence type="ECO:0000259" key="4">
    <source>
        <dbReference type="PROSITE" id="PS51782"/>
    </source>
</evidence>
<dbReference type="PANTHER" id="PTHR34700">
    <property type="entry name" value="POTASSIUM BINDING PROTEIN KBP"/>
    <property type="match status" value="1"/>
</dbReference>
<dbReference type="InterPro" id="IPR018392">
    <property type="entry name" value="LysM"/>
</dbReference>
<evidence type="ECO:0000256" key="3">
    <source>
        <dbReference type="SAM" id="MobiDB-lite"/>
    </source>
</evidence>
<dbReference type="CDD" id="cd00118">
    <property type="entry name" value="LysM"/>
    <property type="match status" value="1"/>
</dbReference>
<dbReference type="Gene3D" id="3.10.350.10">
    <property type="entry name" value="LysM domain"/>
    <property type="match status" value="1"/>
</dbReference>
<keyword evidence="2" id="KW-0378">Hydrolase</keyword>
<dbReference type="GO" id="GO:0016787">
    <property type="term" value="F:hydrolase activity"/>
    <property type="evidence" value="ECO:0007669"/>
    <property type="project" value="UniProtKB-KW"/>
</dbReference>
<dbReference type="PROSITE" id="PS51782">
    <property type="entry name" value="LYSM"/>
    <property type="match status" value="1"/>
</dbReference>
<dbReference type="Pfam" id="PF01476">
    <property type="entry name" value="LysM"/>
    <property type="match status" value="1"/>
</dbReference>
<keyword evidence="6" id="KW-1185">Reference proteome</keyword>
<dbReference type="CDD" id="cd13925">
    <property type="entry name" value="RPF"/>
    <property type="match status" value="1"/>
</dbReference>
<name>A0A1Q4VDX3_9ACTN</name>
<evidence type="ECO:0000256" key="1">
    <source>
        <dbReference type="ARBA" id="ARBA00010830"/>
    </source>
</evidence>